<keyword evidence="1" id="KW-0732">Signal</keyword>
<protein>
    <submittedName>
        <fullName evidence="3">Uncharacterized protein</fullName>
    </submittedName>
</protein>
<feature type="signal peptide" evidence="1">
    <location>
        <begin position="1"/>
        <end position="19"/>
    </location>
</feature>
<organism evidence="2 3">
    <name type="scientific">Acrobeloides nanus</name>
    <dbReference type="NCBI Taxonomy" id="290746"/>
    <lineage>
        <taxon>Eukaryota</taxon>
        <taxon>Metazoa</taxon>
        <taxon>Ecdysozoa</taxon>
        <taxon>Nematoda</taxon>
        <taxon>Chromadorea</taxon>
        <taxon>Rhabditida</taxon>
        <taxon>Tylenchina</taxon>
        <taxon>Cephalobomorpha</taxon>
        <taxon>Cephaloboidea</taxon>
        <taxon>Cephalobidae</taxon>
        <taxon>Acrobeloides</taxon>
    </lineage>
</organism>
<dbReference type="Proteomes" id="UP000887540">
    <property type="component" value="Unplaced"/>
</dbReference>
<proteinExistence type="predicted"/>
<accession>A0A914EL88</accession>
<evidence type="ECO:0000313" key="3">
    <source>
        <dbReference type="WBParaSite" id="ACRNAN_scaffold9206.g7924.t1"/>
    </source>
</evidence>
<dbReference type="AlphaFoldDB" id="A0A914EL88"/>
<keyword evidence="2" id="KW-1185">Reference proteome</keyword>
<reference evidence="3" key="1">
    <citation type="submission" date="2022-11" db="UniProtKB">
        <authorList>
            <consortium name="WormBaseParasite"/>
        </authorList>
    </citation>
    <scope>IDENTIFICATION</scope>
</reference>
<feature type="chain" id="PRO_5037229309" evidence="1">
    <location>
        <begin position="20"/>
        <end position="90"/>
    </location>
</feature>
<name>A0A914EL88_9BILA</name>
<evidence type="ECO:0000313" key="2">
    <source>
        <dbReference type="Proteomes" id="UP000887540"/>
    </source>
</evidence>
<dbReference type="WBParaSite" id="ACRNAN_scaffold9206.g7924.t1">
    <property type="protein sequence ID" value="ACRNAN_scaffold9206.g7924.t1"/>
    <property type="gene ID" value="ACRNAN_scaffold9206.g7924"/>
</dbReference>
<evidence type="ECO:0000256" key="1">
    <source>
        <dbReference type="SAM" id="SignalP"/>
    </source>
</evidence>
<sequence>MKNFLLLLIIVKVFIFINGVIVPDQLWSQGLNPSILGGAYVISDNGRARREVTKEHSNPFAFVPDNIPNEAGKTERIDAYRYFLSRGWGR</sequence>